<feature type="binding site" evidence="3">
    <location>
        <begin position="116"/>
        <end position="123"/>
    </location>
    <ligand>
        <name>ATP</name>
        <dbReference type="ChEBI" id="CHEBI:30616"/>
    </ligand>
</feature>
<dbReference type="GO" id="GO:0005524">
    <property type="term" value="F:ATP binding"/>
    <property type="evidence" value="ECO:0007669"/>
    <property type="project" value="UniProtKB-UniRule"/>
</dbReference>
<dbReference type="InterPro" id="IPR027417">
    <property type="entry name" value="P-loop_NTPase"/>
</dbReference>
<dbReference type="OrthoDB" id="3176171at2759"/>
<keyword evidence="8" id="KW-1185">Reference proteome</keyword>
<dbReference type="InterPro" id="IPR036961">
    <property type="entry name" value="Kinesin_motor_dom_sf"/>
</dbReference>
<evidence type="ECO:0000256" key="2">
    <source>
        <dbReference type="ARBA" id="ARBA00022840"/>
    </source>
</evidence>
<protein>
    <recommendedName>
        <fullName evidence="4">Kinesin-like protein</fullName>
    </recommendedName>
</protein>
<dbReference type="Gene3D" id="3.40.850.10">
    <property type="entry name" value="Kinesin motor domain"/>
    <property type="match status" value="1"/>
</dbReference>
<feature type="compositionally biased region" description="Basic and acidic residues" evidence="5">
    <location>
        <begin position="487"/>
        <end position="502"/>
    </location>
</feature>
<keyword evidence="2 3" id="KW-0067">ATP-binding</keyword>
<dbReference type="InterPro" id="IPR027640">
    <property type="entry name" value="Kinesin-like_fam"/>
</dbReference>
<dbReference type="GO" id="GO:0003777">
    <property type="term" value="F:microtubule motor activity"/>
    <property type="evidence" value="ECO:0007669"/>
    <property type="project" value="InterPro"/>
</dbReference>
<comment type="similarity">
    <text evidence="3 4">Belongs to the TRAFAC class myosin-kinesin ATPase superfamily. Kinesin family.</text>
</comment>
<feature type="domain" description="Kinesin motor" evidence="6">
    <location>
        <begin position="27"/>
        <end position="382"/>
    </location>
</feature>
<evidence type="ECO:0000256" key="3">
    <source>
        <dbReference type="PROSITE-ProRule" id="PRU00283"/>
    </source>
</evidence>
<evidence type="ECO:0000259" key="6">
    <source>
        <dbReference type="PROSITE" id="PS50067"/>
    </source>
</evidence>
<organism evidence="7 8">
    <name type="scientific">Plasmodiophora brassicae</name>
    <name type="common">Clubroot disease agent</name>
    <dbReference type="NCBI Taxonomy" id="37360"/>
    <lineage>
        <taxon>Eukaryota</taxon>
        <taxon>Sar</taxon>
        <taxon>Rhizaria</taxon>
        <taxon>Endomyxa</taxon>
        <taxon>Phytomyxea</taxon>
        <taxon>Plasmodiophorida</taxon>
        <taxon>Plasmodiophoridae</taxon>
        <taxon>Plasmodiophora</taxon>
    </lineage>
</organism>
<dbReference type="Pfam" id="PF00225">
    <property type="entry name" value="Kinesin"/>
    <property type="match status" value="1"/>
</dbReference>
<dbReference type="GO" id="GO:0000278">
    <property type="term" value="P:mitotic cell cycle"/>
    <property type="evidence" value="ECO:0007669"/>
    <property type="project" value="TreeGrafter"/>
</dbReference>
<evidence type="ECO:0000256" key="4">
    <source>
        <dbReference type="RuleBase" id="RU000394"/>
    </source>
</evidence>
<evidence type="ECO:0000256" key="5">
    <source>
        <dbReference type="SAM" id="MobiDB-lite"/>
    </source>
</evidence>
<gene>
    <name evidence="7" type="ORF">PBRA_001557</name>
</gene>
<dbReference type="FunFam" id="3.40.850.10:FF:000082">
    <property type="entry name" value="OSM3-like kinesin"/>
    <property type="match status" value="1"/>
</dbReference>
<evidence type="ECO:0000256" key="1">
    <source>
        <dbReference type="ARBA" id="ARBA00022741"/>
    </source>
</evidence>
<reference evidence="7 8" key="1">
    <citation type="submission" date="2015-02" db="EMBL/GenBank/DDBJ databases">
        <authorList>
            <person name="Chooi Y.-H."/>
        </authorList>
    </citation>
    <scope>NUCLEOTIDE SEQUENCE [LARGE SCALE GENOMIC DNA]</scope>
    <source>
        <strain evidence="7">E3</strain>
    </source>
</reference>
<dbReference type="PANTHER" id="PTHR47968:SF50">
    <property type="entry name" value="KINESIN-LIKE PROTEIN"/>
    <property type="match status" value="1"/>
</dbReference>
<dbReference type="STRING" id="37360.A0A0G4IYR4"/>
<dbReference type="PROSITE" id="PS50067">
    <property type="entry name" value="KINESIN_MOTOR_2"/>
    <property type="match status" value="1"/>
</dbReference>
<keyword evidence="4" id="KW-0493">Microtubule</keyword>
<dbReference type="OMA" id="LESKMLC"/>
<dbReference type="InterPro" id="IPR019821">
    <property type="entry name" value="Kinesin_motor_CS"/>
</dbReference>
<evidence type="ECO:0000313" key="8">
    <source>
        <dbReference type="Proteomes" id="UP000039324"/>
    </source>
</evidence>
<dbReference type="GO" id="GO:0008017">
    <property type="term" value="F:microtubule binding"/>
    <property type="evidence" value="ECO:0007669"/>
    <property type="project" value="InterPro"/>
</dbReference>
<dbReference type="GO" id="GO:0007018">
    <property type="term" value="P:microtubule-based movement"/>
    <property type="evidence" value="ECO:0007669"/>
    <property type="project" value="InterPro"/>
</dbReference>
<keyword evidence="3 4" id="KW-0505">Motor protein</keyword>
<dbReference type="SUPFAM" id="SSF52540">
    <property type="entry name" value="P-loop containing nucleoside triphosphate hydrolases"/>
    <property type="match status" value="1"/>
</dbReference>
<evidence type="ECO:0000313" key="7">
    <source>
        <dbReference type="EMBL" id="CEP00503.1"/>
    </source>
</evidence>
<sequence length="742" mass="83492">MADDNIVAGDDDVAIAGSPAGTVGGECVQVAIRCRPMSSKEIEQGHRSIVDIDKKMGQIVVHKPDEAPDPSERGRVWTYDIVFGSSDTQEQIYKDTASPIVDSVMEGYNGTIFAFGQTGTGKTWTMEGALDPPDHQGIIPRSIHHIFDRIESNQNSSKTFLVTVSFIEIYNDTIRDLLSEDNDPNALLDLKEDADRGVYVKGLENVAVENAKRIHQCLLQGQRKRKVGETNMNRHSSRSHCIFRITVETSETYEDGTSHIRAGKLNLVDLAGSERQSKTGATVNLKVVSTSLASDGVAPQGVRLQEATKINLSLSALGNVIRALTSKTQTHVPYRNSKLTRLLQDSLGGNTKTTMIANIGPAAYNFEETTSTLRFASRAKHIQNKPTINEDPKDAQLRLYQEEIRKLKELLQSEGQLAMSPGMGAVVDGNTTVVQKVVERVVEKAGVDPSQLKKMELERAREREAFAQKARADKELMMAESIQAASESRRKEEELKSKQSGLEKERLEREKLMNKLGGIEKKLLHGSQIIDEAKRRAHDLQEKQHNLEKARREEELKMRLLRQKEEAQMEIAKKYDSQEAEVKRVTEKLKKVREKYSDIKQEIVDAQAELQLERETMLETSRDLSRQLQLKTLIIENFVSPQLIEKIRNRIEYDEDTGTCKVNPPDFEALNLAAKRPASVVPGQIRPLSEYSRIACALGNTNPRFRIDNILRLDFDLPERTTQDLDLDDEDYEDHMYTGALY</sequence>
<name>A0A0G4IYR4_PLABS</name>
<dbReference type="PROSITE" id="PS00411">
    <property type="entry name" value="KINESIN_MOTOR_1"/>
    <property type="match status" value="1"/>
</dbReference>
<dbReference type="Proteomes" id="UP000039324">
    <property type="component" value="Unassembled WGS sequence"/>
</dbReference>
<feature type="region of interest" description="Disordered" evidence="5">
    <location>
        <begin position="483"/>
        <end position="502"/>
    </location>
</feature>
<dbReference type="SMART" id="SM00129">
    <property type="entry name" value="KISc"/>
    <property type="match status" value="1"/>
</dbReference>
<accession>A0A0G4IYR4</accession>
<dbReference type="InterPro" id="IPR001752">
    <property type="entry name" value="Kinesin_motor_dom"/>
</dbReference>
<dbReference type="AlphaFoldDB" id="A0A0G4IYR4"/>
<keyword evidence="1 3" id="KW-0547">Nucleotide-binding</keyword>
<dbReference type="PRINTS" id="PR00380">
    <property type="entry name" value="KINESINHEAVY"/>
</dbReference>
<dbReference type="GO" id="GO:0005874">
    <property type="term" value="C:microtubule"/>
    <property type="evidence" value="ECO:0007669"/>
    <property type="project" value="UniProtKB-KW"/>
</dbReference>
<proteinExistence type="inferred from homology"/>
<dbReference type="EMBL" id="CDSF01000101">
    <property type="protein sequence ID" value="CEP00503.1"/>
    <property type="molecule type" value="Genomic_DNA"/>
</dbReference>
<dbReference type="PANTHER" id="PTHR47968">
    <property type="entry name" value="CENTROMERE PROTEIN E"/>
    <property type="match status" value="1"/>
</dbReference>